<evidence type="ECO:0000313" key="2">
    <source>
        <dbReference type="EMBL" id="CAA9432584.1"/>
    </source>
</evidence>
<gene>
    <name evidence="2" type="ORF">AVDCRST_MAG82-2223</name>
</gene>
<reference evidence="2" key="1">
    <citation type="submission" date="2020-02" db="EMBL/GenBank/DDBJ databases">
        <authorList>
            <person name="Meier V. D."/>
        </authorList>
    </citation>
    <scope>NUCLEOTIDE SEQUENCE</scope>
    <source>
        <strain evidence="2">AVDCRST_MAG82</strain>
    </source>
</reference>
<dbReference type="EMBL" id="CADCVA010000300">
    <property type="protein sequence ID" value="CAA9432584.1"/>
    <property type="molecule type" value="Genomic_DNA"/>
</dbReference>
<sequence>MISDPVRGNVSEADISGEAGPLPEAPEPARIEVFTNPSAGQAVAIPVQSISTGIVDAVSLRTSERPQGQESY</sequence>
<evidence type="ECO:0000256" key="1">
    <source>
        <dbReference type="SAM" id="MobiDB-lite"/>
    </source>
</evidence>
<dbReference type="AlphaFoldDB" id="A0A6J4Q781"/>
<protein>
    <submittedName>
        <fullName evidence="2">Uncharacterized protein</fullName>
    </submittedName>
</protein>
<accession>A0A6J4Q781</accession>
<proteinExistence type="predicted"/>
<name>A0A6J4Q781_9ACTN</name>
<organism evidence="2">
    <name type="scientific">uncultured Rubrobacteraceae bacterium</name>
    <dbReference type="NCBI Taxonomy" id="349277"/>
    <lineage>
        <taxon>Bacteria</taxon>
        <taxon>Bacillati</taxon>
        <taxon>Actinomycetota</taxon>
        <taxon>Rubrobacteria</taxon>
        <taxon>Rubrobacterales</taxon>
        <taxon>Rubrobacteraceae</taxon>
        <taxon>environmental samples</taxon>
    </lineage>
</organism>
<feature type="region of interest" description="Disordered" evidence="1">
    <location>
        <begin position="1"/>
        <end position="27"/>
    </location>
</feature>